<dbReference type="EMBL" id="BMXF01000001">
    <property type="protein sequence ID" value="GHB57053.1"/>
    <property type="molecule type" value="Genomic_DNA"/>
</dbReference>
<dbReference type="SMART" id="SM01126">
    <property type="entry name" value="DDE_Tnp_IS1595"/>
    <property type="match status" value="1"/>
</dbReference>
<organism evidence="2 3">
    <name type="scientific">Persicitalea jodogahamensis</name>
    <dbReference type="NCBI Taxonomy" id="402147"/>
    <lineage>
        <taxon>Bacteria</taxon>
        <taxon>Pseudomonadati</taxon>
        <taxon>Bacteroidota</taxon>
        <taxon>Cytophagia</taxon>
        <taxon>Cytophagales</taxon>
        <taxon>Spirosomataceae</taxon>
        <taxon>Persicitalea</taxon>
    </lineage>
</organism>
<comment type="caution">
    <text evidence="2">The sequence shown here is derived from an EMBL/GenBank/DDBJ whole genome shotgun (WGS) entry which is preliminary data.</text>
</comment>
<gene>
    <name evidence="2" type="ORF">GCM10007390_08090</name>
</gene>
<evidence type="ECO:0000313" key="3">
    <source>
        <dbReference type="Proteomes" id="UP000598271"/>
    </source>
</evidence>
<dbReference type="Pfam" id="PF12762">
    <property type="entry name" value="DDE_Tnp_IS1595"/>
    <property type="match status" value="1"/>
</dbReference>
<feature type="domain" description="ISXO2-like transposase" evidence="1">
    <location>
        <begin position="1"/>
        <end position="110"/>
    </location>
</feature>
<dbReference type="PANTHER" id="PTHR47163">
    <property type="entry name" value="DDE_TNP_IS1595 DOMAIN-CONTAINING PROTEIN"/>
    <property type="match status" value="1"/>
</dbReference>
<dbReference type="NCBIfam" id="NF033547">
    <property type="entry name" value="transpos_IS1595"/>
    <property type="match status" value="1"/>
</dbReference>
<accession>A0A8J3D7L0</accession>
<dbReference type="PANTHER" id="PTHR47163:SF2">
    <property type="entry name" value="SI:DKEY-17M8.2"/>
    <property type="match status" value="1"/>
</dbReference>
<proteinExistence type="predicted"/>
<dbReference type="InterPro" id="IPR024445">
    <property type="entry name" value="Tnp_ISXO2-like"/>
</dbReference>
<dbReference type="AlphaFoldDB" id="A0A8J3D7L0"/>
<keyword evidence="3" id="KW-1185">Reference proteome</keyword>
<evidence type="ECO:0000313" key="2">
    <source>
        <dbReference type="EMBL" id="GHB57053.1"/>
    </source>
</evidence>
<dbReference type="RefSeq" id="WP_229580290.1">
    <property type="nucleotide sequence ID" value="NZ_BMXF01000001.1"/>
</dbReference>
<name>A0A8J3D7L0_9BACT</name>
<sequence>MVERGSRVVAMTVSGASSKTLQPIQPIIKEHVAIGASIMTDEWKAYIGLIKHFNHAIVKHGHEEYVNGDVHTNTIEGFGSLFKRGINGINHWASVKHLDQYVGEYANRYNTRKVRDGERFKNVLGKLDGRLNYKELIYEAK</sequence>
<evidence type="ECO:0000259" key="1">
    <source>
        <dbReference type="SMART" id="SM01126"/>
    </source>
</evidence>
<protein>
    <recommendedName>
        <fullName evidence="1">ISXO2-like transposase domain-containing protein</fullName>
    </recommendedName>
</protein>
<dbReference type="Proteomes" id="UP000598271">
    <property type="component" value="Unassembled WGS sequence"/>
</dbReference>
<dbReference type="InterPro" id="IPR053164">
    <property type="entry name" value="IS1016-like_transposase"/>
</dbReference>
<reference evidence="2 3" key="1">
    <citation type="journal article" date="2014" name="Int. J. Syst. Evol. Microbiol.">
        <title>Complete genome sequence of Corynebacterium casei LMG S-19264T (=DSM 44701T), isolated from a smear-ripened cheese.</title>
        <authorList>
            <consortium name="US DOE Joint Genome Institute (JGI-PGF)"/>
            <person name="Walter F."/>
            <person name="Albersmeier A."/>
            <person name="Kalinowski J."/>
            <person name="Ruckert C."/>
        </authorList>
    </citation>
    <scope>NUCLEOTIDE SEQUENCE [LARGE SCALE GENOMIC DNA]</scope>
    <source>
        <strain evidence="2 3">KCTC 12866</strain>
    </source>
</reference>